<dbReference type="Pfam" id="PF02729">
    <property type="entry name" value="OTCace_N"/>
    <property type="match status" value="1"/>
</dbReference>
<feature type="binding site" evidence="7">
    <location>
        <position position="130"/>
    </location>
    <ligand>
        <name>carbamoyl phosphate</name>
        <dbReference type="ChEBI" id="CHEBI:58228"/>
    </ligand>
</feature>
<dbReference type="SUPFAM" id="SSF53671">
    <property type="entry name" value="Aspartate/ornithine carbamoyltransferase"/>
    <property type="match status" value="1"/>
</dbReference>
<dbReference type="UniPathway" id="UPA00070">
    <property type="reaction ID" value="UER00116"/>
</dbReference>
<evidence type="ECO:0000256" key="1">
    <source>
        <dbReference type="ARBA" id="ARBA00004852"/>
    </source>
</evidence>
<dbReference type="OrthoDB" id="9774690at2"/>
<dbReference type="NCBIfam" id="TIGR00670">
    <property type="entry name" value="asp_carb_tr"/>
    <property type="match status" value="1"/>
</dbReference>
<dbReference type="PANTHER" id="PTHR45753">
    <property type="entry name" value="ORNITHINE CARBAMOYLTRANSFERASE, MITOCHONDRIAL"/>
    <property type="match status" value="1"/>
</dbReference>
<evidence type="ECO:0000256" key="7">
    <source>
        <dbReference type="HAMAP-Rule" id="MF_00001"/>
    </source>
</evidence>
<feature type="binding site" evidence="7">
    <location>
        <position position="49"/>
    </location>
    <ligand>
        <name>carbamoyl phosphate</name>
        <dbReference type="ChEBI" id="CHEBI:58228"/>
    </ligand>
</feature>
<keyword evidence="11" id="KW-1185">Reference proteome</keyword>
<dbReference type="Proteomes" id="UP000799092">
    <property type="component" value="Unassembled WGS sequence"/>
</dbReference>
<dbReference type="PRINTS" id="PR00101">
    <property type="entry name" value="ATCASE"/>
</dbReference>
<dbReference type="InterPro" id="IPR006130">
    <property type="entry name" value="Asp/Orn_carbamoylTrfase"/>
</dbReference>
<dbReference type="AlphaFoldDB" id="A0A6A8DA63"/>
<dbReference type="EMBL" id="WJNG01000004">
    <property type="protein sequence ID" value="MRH42190.1"/>
    <property type="molecule type" value="Genomic_DNA"/>
</dbReference>
<sequence>MKHFVSMKNLSEHEILQLIKLSDEFNQKEIKPFEKQLFAANLFFEPSTRTKMSFTVAQRKLGIEVLDFSTDNSSVKKGESIYDTARTFESIGASLLVVRHPEDNIVQQLSEQLSIPVINAGDGKGEHPTQCLLDLITIHQEFQKFKGLKVAIVGDIKHSRVARSNAYALTTLGAEVSLSSKTDWQDETMPFPYITIDEAVEHADVIMLLRIQHERHQGQTLMTDEQYLQSYGLTIEREKRMKRHAIIMHPAPVNRGVEIADSLVECERSRIFKQMTNGVTARMAVMYRLLQDGGISHANGFNQRSAVNSR</sequence>
<dbReference type="NCBIfam" id="NF002032">
    <property type="entry name" value="PRK00856.1"/>
    <property type="match status" value="1"/>
</dbReference>
<protein>
    <recommendedName>
        <fullName evidence="7">Aspartate carbamoyltransferase</fullName>
        <ecNumber evidence="7">2.1.3.2</ecNumber>
    </recommendedName>
    <alternativeName>
        <fullName evidence="7">Aspartate transcarbamylase</fullName>
        <shortName evidence="7">ATCase</shortName>
    </alternativeName>
</protein>
<evidence type="ECO:0000256" key="4">
    <source>
        <dbReference type="ARBA" id="ARBA00022975"/>
    </source>
</evidence>
<evidence type="ECO:0000256" key="3">
    <source>
        <dbReference type="ARBA" id="ARBA00022679"/>
    </source>
</evidence>
<feature type="domain" description="Aspartate/ornithine carbamoyltransferase Asp/Orn-binding" evidence="8">
    <location>
        <begin position="146"/>
        <end position="288"/>
    </location>
</feature>
<dbReference type="InterPro" id="IPR036901">
    <property type="entry name" value="Asp/Orn_carbamoylTrfase_sf"/>
</dbReference>
<dbReference type="InterPro" id="IPR002082">
    <property type="entry name" value="Asp_carbamoyltransf"/>
</dbReference>
<comment type="subunit">
    <text evidence="7">Heterododecamer (2C3:3R2) of six catalytic PyrB chains organized as two trimers (C3), and six regulatory PyrI chains organized as three dimers (R2).</text>
</comment>
<feature type="domain" description="Aspartate/ornithine carbamoyltransferase carbamoyl-P binding" evidence="9">
    <location>
        <begin position="2"/>
        <end position="140"/>
    </location>
</feature>
<gene>
    <name evidence="7" type="primary">pyrB</name>
    <name evidence="10" type="ORF">GH741_05800</name>
</gene>
<comment type="function">
    <text evidence="5 7">Catalyzes the condensation of carbamoyl phosphate and aspartate to form carbamoyl aspartate and inorganic phosphate, the committed step in the de novo pyrimidine nucleotide biosynthesis pathway.</text>
</comment>
<evidence type="ECO:0000256" key="2">
    <source>
        <dbReference type="ARBA" id="ARBA00008896"/>
    </source>
</evidence>
<dbReference type="PRINTS" id="PR00100">
    <property type="entry name" value="AOTCASE"/>
</dbReference>
<comment type="caution">
    <text evidence="10">The sequence shown here is derived from an EMBL/GenBank/DDBJ whole genome shotgun (WGS) entry which is preliminary data.</text>
</comment>
<dbReference type="RefSeq" id="WP_153735846.1">
    <property type="nucleotide sequence ID" value="NZ_WJNG01000004.1"/>
</dbReference>
<dbReference type="Pfam" id="PF00185">
    <property type="entry name" value="OTCace"/>
    <property type="match status" value="1"/>
</dbReference>
<feature type="binding site" evidence="7">
    <location>
        <position position="50"/>
    </location>
    <ligand>
        <name>carbamoyl phosphate</name>
        <dbReference type="ChEBI" id="CHEBI:58228"/>
    </ligand>
</feature>
<dbReference type="GO" id="GO:0004070">
    <property type="term" value="F:aspartate carbamoyltransferase activity"/>
    <property type="evidence" value="ECO:0007669"/>
    <property type="project" value="UniProtKB-UniRule"/>
</dbReference>
<dbReference type="PANTHER" id="PTHR45753:SF6">
    <property type="entry name" value="ASPARTATE CARBAMOYLTRANSFERASE"/>
    <property type="match status" value="1"/>
</dbReference>
<feature type="binding site" evidence="7">
    <location>
        <position position="99"/>
    </location>
    <ligand>
        <name>carbamoyl phosphate</name>
        <dbReference type="ChEBI" id="CHEBI:58228"/>
    </ligand>
</feature>
<dbReference type="GO" id="GO:0006520">
    <property type="term" value="P:amino acid metabolic process"/>
    <property type="evidence" value="ECO:0007669"/>
    <property type="project" value="InterPro"/>
</dbReference>
<dbReference type="GO" id="GO:0016597">
    <property type="term" value="F:amino acid binding"/>
    <property type="evidence" value="ECO:0007669"/>
    <property type="project" value="InterPro"/>
</dbReference>
<comment type="similarity">
    <text evidence="2 7">Belongs to the aspartate/ornithine carbamoyltransferase superfamily. ATCase family.</text>
</comment>
<comment type="catalytic activity">
    <reaction evidence="6 7">
        <text>carbamoyl phosphate + L-aspartate = N-carbamoyl-L-aspartate + phosphate + H(+)</text>
        <dbReference type="Rhea" id="RHEA:20013"/>
        <dbReference type="ChEBI" id="CHEBI:15378"/>
        <dbReference type="ChEBI" id="CHEBI:29991"/>
        <dbReference type="ChEBI" id="CHEBI:32814"/>
        <dbReference type="ChEBI" id="CHEBI:43474"/>
        <dbReference type="ChEBI" id="CHEBI:58228"/>
        <dbReference type="EC" id="2.1.3.2"/>
    </reaction>
</comment>
<dbReference type="Gene3D" id="3.40.50.1370">
    <property type="entry name" value="Aspartate/ornithine carbamoyltransferase"/>
    <property type="match status" value="2"/>
</dbReference>
<dbReference type="EC" id="2.1.3.2" evidence="7"/>
<dbReference type="GO" id="GO:0006207">
    <property type="term" value="P:'de novo' pyrimidine nucleobase biosynthetic process"/>
    <property type="evidence" value="ECO:0007669"/>
    <property type="project" value="InterPro"/>
</dbReference>
<proteinExistence type="inferred from homology"/>
<feature type="binding site" evidence="7">
    <location>
        <position position="251"/>
    </location>
    <ligand>
        <name>carbamoyl phosphate</name>
        <dbReference type="ChEBI" id="CHEBI:58228"/>
    </ligand>
</feature>
<comment type="pathway">
    <text evidence="1 7">Pyrimidine metabolism; UMP biosynthesis via de novo pathway; (S)-dihydroorotate from bicarbonate: step 2/3.</text>
</comment>
<evidence type="ECO:0000256" key="5">
    <source>
        <dbReference type="ARBA" id="ARBA00043884"/>
    </source>
</evidence>
<dbReference type="InterPro" id="IPR006132">
    <property type="entry name" value="Asp/Orn_carbamoyltranf_P-bd"/>
</dbReference>
<dbReference type="FunFam" id="3.40.50.1370:FF:000011">
    <property type="entry name" value="Aspartate carbamoyltransferase"/>
    <property type="match status" value="1"/>
</dbReference>
<feature type="binding site" evidence="7">
    <location>
        <position position="127"/>
    </location>
    <ligand>
        <name>carbamoyl phosphate</name>
        <dbReference type="ChEBI" id="CHEBI:58228"/>
    </ligand>
</feature>
<dbReference type="HAMAP" id="MF_00001">
    <property type="entry name" value="Asp_carb_tr"/>
    <property type="match status" value="1"/>
</dbReference>
<evidence type="ECO:0000259" key="8">
    <source>
        <dbReference type="Pfam" id="PF00185"/>
    </source>
</evidence>
<keyword evidence="3 7" id="KW-0808">Transferase</keyword>
<dbReference type="GO" id="GO:0005829">
    <property type="term" value="C:cytosol"/>
    <property type="evidence" value="ECO:0007669"/>
    <property type="project" value="TreeGrafter"/>
</dbReference>
<evidence type="ECO:0000256" key="6">
    <source>
        <dbReference type="ARBA" id="ARBA00048859"/>
    </source>
</evidence>
<accession>A0A6A8DA63</accession>
<organism evidence="10 11">
    <name type="scientific">Aquibacillus halophilus</name>
    <dbReference type="NCBI Taxonomy" id="930132"/>
    <lineage>
        <taxon>Bacteria</taxon>
        <taxon>Bacillati</taxon>
        <taxon>Bacillota</taxon>
        <taxon>Bacilli</taxon>
        <taxon>Bacillales</taxon>
        <taxon>Bacillaceae</taxon>
        <taxon>Aquibacillus</taxon>
    </lineage>
</organism>
<feature type="binding site" evidence="7">
    <location>
        <position position="160"/>
    </location>
    <ligand>
        <name>L-aspartate</name>
        <dbReference type="ChEBI" id="CHEBI:29991"/>
    </ligand>
</feature>
<feature type="binding site" evidence="7">
    <location>
        <position position="252"/>
    </location>
    <ligand>
        <name>carbamoyl phosphate</name>
        <dbReference type="ChEBI" id="CHEBI:58228"/>
    </ligand>
</feature>
<evidence type="ECO:0000313" key="10">
    <source>
        <dbReference type="EMBL" id="MRH42190.1"/>
    </source>
</evidence>
<name>A0A6A8DA63_9BACI</name>
<reference evidence="10" key="1">
    <citation type="submission" date="2019-11" db="EMBL/GenBank/DDBJ databases">
        <authorList>
            <person name="Li J."/>
        </authorList>
    </citation>
    <scope>NUCLEOTIDE SEQUENCE</scope>
    <source>
        <strain evidence="10">B6B</strain>
    </source>
</reference>
<dbReference type="PROSITE" id="PS00097">
    <property type="entry name" value="CARBAMOYLTRANSFERASE"/>
    <property type="match status" value="1"/>
</dbReference>
<evidence type="ECO:0000259" key="9">
    <source>
        <dbReference type="Pfam" id="PF02729"/>
    </source>
</evidence>
<feature type="binding site" evidence="7">
    <location>
        <position position="210"/>
    </location>
    <ligand>
        <name>L-aspartate</name>
        <dbReference type="ChEBI" id="CHEBI:29991"/>
    </ligand>
</feature>
<feature type="binding site" evidence="7">
    <location>
        <position position="77"/>
    </location>
    <ligand>
        <name>L-aspartate</name>
        <dbReference type="ChEBI" id="CHEBI:29991"/>
    </ligand>
</feature>
<dbReference type="InterPro" id="IPR006131">
    <property type="entry name" value="Asp_carbamoyltransf_Asp/Orn-bd"/>
</dbReference>
<keyword evidence="4 7" id="KW-0665">Pyrimidine biosynthesis</keyword>
<evidence type="ECO:0000313" key="11">
    <source>
        <dbReference type="Proteomes" id="UP000799092"/>
    </source>
</evidence>
<dbReference type="GO" id="GO:0044205">
    <property type="term" value="P:'de novo' UMP biosynthetic process"/>
    <property type="evidence" value="ECO:0007669"/>
    <property type="project" value="UniProtKB-UniRule"/>
</dbReference>